<feature type="compositionally biased region" description="Low complexity" evidence="1">
    <location>
        <begin position="340"/>
        <end position="349"/>
    </location>
</feature>
<evidence type="ECO:0000313" key="3">
    <source>
        <dbReference type="Proteomes" id="UP001152622"/>
    </source>
</evidence>
<feature type="compositionally biased region" description="Polar residues" evidence="1">
    <location>
        <begin position="128"/>
        <end position="141"/>
    </location>
</feature>
<evidence type="ECO:0000256" key="1">
    <source>
        <dbReference type="SAM" id="MobiDB-lite"/>
    </source>
</evidence>
<dbReference type="Proteomes" id="UP001152622">
    <property type="component" value="Chromosome 2"/>
</dbReference>
<sequence>MWNRSGARSSALERAQAQLSGRRVFNKSDDSSTDELREYMDALIKKKNMLQVRHTYDDLSDISSDDRESEHNNPATGIAQERLLLDSLTERPGGGEGSRFLKKMPPYAVTSSQSPTLSRAGMLKEASRSLTSSRQGSQSAALSRLALIEDRFRNRFQSREGRVTGAPAREETPPSAQSSGELSMQGSRFLKKKSASVTQQQDPVPVKGQQDQCSSAELFCEIRSLDELFPGAPPSDDTISEKSEMSDEFKINIMIEKKKTKADSAKKTESSSFSLNVVLADDVLSEEEIQPAEAKVEYESDFDSEIQTEAGQSASEISEHLGRRDKDACTATSESHGISERSISYSSRSESNRSDGSHGGSRRGSHLRSSPSASPLRHHHATP</sequence>
<accession>A0A9Q1G441</accession>
<feature type="region of interest" description="Disordered" evidence="1">
    <location>
        <begin position="156"/>
        <end position="210"/>
    </location>
</feature>
<reference evidence="2" key="1">
    <citation type="journal article" date="2023" name="Science">
        <title>Genome structures resolve the early diversification of teleost fishes.</title>
        <authorList>
            <person name="Parey E."/>
            <person name="Louis A."/>
            <person name="Montfort J."/>
            <person name="Bouchez O."/>
            <person name="Roques C."/>
            <person name="Iampietro C."/>
            <person name="Lluch J."/>
            <person name="Castinel A."/>
            <person name="Donnadieu C."/>
            <person name="Desvignes T."/>
            <person name="Floi Bucao C."/>
            <person name="Jouanno E."/>
            <person name="Wen M."/>
            <person name="Mejri S."/>
            <person name="Dirks R."/>
            <person name="Jansen H."/>
            <person name="Henkel C."/>
            <person name="Chen W.J."/>
            <person name="Zahm M."/>
            <person name="Cabau C."/>
            <person name="Klopp C."/>
            <person name="Thompson A.W."/>
            <person name="Robinson-Rechavi M."/>
            <person name="Braasch I."/>
            <person name="Lecointre G."/>
            <person name="Bobe J."/>
            <person name="Postlethwait J.H."/>
            <person name="Berthelot C."/>
            <person name="Roest Crollius H."/>
            <person name="Guiguen Y."/>
        </authorList>
    </citation>
    <scope>NUCLEOTIDE SEQUENCE</scope>
    <source>
        <strain evidence="2">WJC10195</strain>
    </source>
</reference>
<feature type="region of interest" description="Disordered" evidence="1">
    <location>
        <begin position="291"/>
        <end position="383"/>
    </location>
</feature>
<feature type="compositionally biased region" description="Basic and acidic residues" evidence="1">
    <location>
        <begin position="156"/>
        <end position="172"/>
    </location>
</feature>
<feature type="region of interest" description="Disordered" evidence="1">
    <location>
        <begin position="60"/>
        <end position="141"/>
    </location>
</feature>
<dbReference type="OrthoDB" id="2151530at2759"/>
<feature type="compositionally biased region" description="Polar residues" evidence="1">
    <location>
        <begin position="307"/>
        <end position="316"/>
    </location>
</feature>
<dbReference type="EMBL" id="JAINUF010000002">
    <property type="protein sequence ID" value="KAJ8374646.1"/>
    <property type="molecule type" value="Genomic_DNA"/>
</dbReference>
<gene>
    <name evidence="2" type="ORF">SKAU_G00052260</name>
</gene>
<protein>
    <submittedName>
        <fullName evidence="2">Uncharacterized protein</fullName>
    </submittedName>
</protein>
<feature type="compositionally biased region" description="Basic and acidic residues" evidence="1">
    <location>
        <begin position="317"/>
        <end position="328"/>
    </location>
</feature>
<keyword evidence="3" id="KW-1185">Reference proteome</keyword>
<organism evidence="2 3">
    <name type="scientific">Synaphobranchus kaupii</name>
    <name type="common">Kaup's arrowtooth eel</name>
    <dbReference type="NCBI Taxonomy" id="118154"/>
    <lineage>
        <taxon>Eukaryota</taxon>
        <taxon>Metazoa</taxon>
        <taxon>Chordata</taxon>
        <taxon>Craniata</taxon>
        <taxon>Vertebrata</taxon>
        <taxon>Euteleostomi</taxon>
        <taxon>Actinopterygii</taxon>
        <taxon>Neopterygii</taxon>
        <taxon>Teleostei</taxon>
        <taxon>Anguilliformes</taxon>
        <taxon>Synaphobranchidae</taxon>
        <taxon>Synaphobranchus</taxon>
    </lineage>
</organism>
<dbReference type="InterPro" id="IPR040120">
    <property type="entry name" value="C19orf44-like"/>
</dbReference>
<comment type="caution">
    <text evidence="2">The sequence shown here is derived from an EMBL/GenBank/DDBJ whole genome shotgun (WGS) entry which is preliminary data.</text>
</comment>
<feature type="compositionally biased region" description="Polar residues" evidence="1">
    <location>
        <begin position="174"/>
        <end position="186"/>
    </location>
</feature>
<dbReference type="PANTHER" id="PTHR22409:SF2">
    <property type="entry name" value="CHROMOSOME 19 OPEN READING FRAME 44"/>
    <property type="match status" value="1"/>
</dbReference>
<proteinExistence type="predicted"/>
<dbReference type="AlphaFoldDB" id="A0A9Q1G441"/>
<name>A0A9Q1G441_SYNKA</name>
<feature type="region of interest" description="Disordered" evidence="1">
    <location>
        <begin position="1"/>
        <end position="32"/>
    </location>
</feature>
<dbReference type="PANTHER" id="PTHR22409">
    <property type="entry name" value="CHROMOSOME 19 OPEN READING FRAME 44"/>
    <property type="match status" value="1"/>
</dbReference>
<evidence type="ECO:0000313" key="2">
    <source>
        <dbReference type="EMBL" id="KAJ8374646.1"/>
    </source>
</evidence>